<reference evidence="3 4" key="1">
    <citation type="submission" date="2021-03" db="EMBL/GenBank/DDBJ databases">
        <title>Muricauda sp. CAU 1631 isolated from Incheon.</title>
        <authorList>
            <person name="Kim W."/>
        </authorList>
    </citation>
    <scope>NUCLEOTIDE SEQUENCE [LARGE SCALE GENOMIC DNA]</scope>
    <source>
        <strain evidence="3 4">CAU 1631</strain>
    </source>
</reference>
<organism evidence="3 4">
    <name type="scientific">[Muricauda] lutisoli</name>
    <dbReference type="NCBI Taxonomy" id="2816035"/>
    <lineage>
        <taxon>Bacteria</taxon>
        <taxon>Pseudomonadati</taxon>
        <taxon>Bacteroidota</taxon>
        <taxon>Flavobacteriia</taxon>
        <taxon>Flavobacteriales</taxon>
        <taxon>Flavobacteriaceae</taxon>
        <taxon>Allomuricauda</taxon>
    </lineage>
</organism>
<dbReference type="PRINTS" id="PR01790">
    <property type="entry name" value="SMP30FAMILY"/>
</dbReference>
<dbReference type="SUPFAM" id="SSF63829">
    <property type="entry name" value="Calcium-dependent phosphotriesterase"/>
    <property type="match status" value="1"/>
</dbReference>
<comment type="caution">
    <text evidence="3">The sequence shown here is derived from an EMBL/GenBank/DDBJ whole genome shotgun (WGS) entry which is preliminary data.</text>
</comment>
<dbReference type="InterPro" id="IPR005511">
    <property type="entry name" value="SMP-30"/>
</dbReference>
<dbReference type="Proteomes" id="UP000664163">
    <property type="component" value="Unassembled WGS sequence"/>
</dbReference>
<proteinExistence type="inferred from homology"/>
<name>A0ABS3EVJ2_9FLAO</name>
<sequence>MGHTLIFYNDSKLLEGPVYDSTYNFLYFVSILDGMVYCLDVTTKEILSVKLDSPVGCVFILDEKKVLAASKIGFYEIDFKTLKSQFSFQMEIPDFVRYNDGTIDPNGRYIVGTMGYPEVQENIGKVFSYNNGSYKVLIENTTISNGLVFSKDGTTLYFIDTPTKKVAKYIYDTVNGNATFDSYIIQFNENGSPDGMCMDQDGMLWIAEWGGGQVSKWNPENGKMINRIKLPCTNVSSCCLDDLGNLFVTTAKSDSPDDIFGGGLFYVNLNKKI</sequence>
<dbReference type="RefSeq" id="WP_207070605.1">
    <property type="nucleotide sequence ID" value="NZ_JAFLND010000001.1"/>
</dbReference>
<gene>
    <name evidence="3" type="ORF">J0X13_06490</name>
</gene>
<dbReference type="PANTHER" id="PTHR10907:SF47">
    <property type="entry name" value="REGUCALCIN"/>
    <property type="match status" value="1"/>
</dbReference>
<evidence type="ECO:0000313" key="3">
    <source>
        <dbReference type="EMBL" id="MBO0330190.1"/>
    </source>
</evidence>
<protein>
    <submittedName>
        <fullName evidence="3">SMP-30/gluconolactonase/LRE family protein</fullName>
    </submittedName>
</protein>
<evidence type="ECO:0000259" key="2">
    <source>
        <dbReference type="Pfam" id="PF08450"/>
    </source>
</evidence>
<evidence type="ECO:0000256" key="1">
    <source>
        <dbReference type="ARBA" id="ARBA00008853"/>
    </source>
</evidence>
<keyword evidence="4" id="KW-1185">Reference proteome</keyword>
<feature type="domain" description="SMP-30/Gluconolactonase/LRE-like region" evidence="2">
    <location>
        <begin position="15"/>
        <end position="251"/>
    </location>
</feature>
<evidence type="ECO:0000313" key="4">
    <source>
        <dbReference type="Proteomes" id="UP000664163"/>
    </source>
</evidence>
<dbReference type="Pfam" id="PF08450">
    <property type="entry name" value="SGL"/>
    <property type="match status" value="1"/>
</dbReference>
<dbReference type="InterPro" id="IPR011042">
    <property type="entry name" value="6-blade_b-propeller_TolB-like"/>
</dbReference>
<dbReference type="EMBL" id="JAFLND010000001">
    <property type="protein sequence ID" value="MBO0330190.1"/>
    <property type="molecule type" value="Genomic_DNA"/>
</dbReference>
<dbReference type="PANTHER" id="PTHR10907">
    <property type="entry name" value="REGUCALCIN"/>
    <property type="match status" value="1"/>
</dbReference>
<accession>A0ABS3EVJ2</accession>
<dbReference type="InterPro" id="IPR013658">
    <property type="entry name" value="SGL"/>
</dbReference>
<comment type="similarity">
    <text evidence="1">Belongs to the SMP-30/CGR1 family.</text>
</comment>
<dbReference type="Gene3D" id="2.120.10.30">
    <property type="entry name" value="TolB, C-terminal domain"/>
    <property type="match status" value="1"/>
</dbReference>